<evidence type="ECO:0000313" key="2">
    <source>
        <dbReference type="Proteomes" id="UP000625711"/>
    </source>
</evidence>
<dbReference type="Proteomes" id="UP000625711">
    <property type="component" value="Unassembled WGS sequence"/>
</dbReference>
<name>A0A834I6R2_RHYFE</name>
<sequence>MYRVLEFTLAVNEMIIKCFGYDEIKQFLKPVRIVHIKQHCSGGGPPGGGPPCGGPPCGPPGGPPCGGGPPWGGGGIMCLLVTKYAHLYFKTTDDSLSMCFYR</sequence>
<keyword evidence="2" id="KW-1185">Reference proteome</keyword>
<proteinExistence type="predicted"/>
<organism evidence="1 2">
    <name type="scientific">Rhynchophorus ferrugineus</name>
    <name type="common">Red palm weevil</name>
    <name type="synonym">Curculio ferrugineus</name>
    <dbReference type="NCBI Taxonomy" id="354439"/>
    <lineage>
        <taxon>Eukaryota</taxon>
        <taxon>Metazoa</taxon>
        <taxon>Ecdysozoa</taxon>
        <taxon>Arthropoda</taxon>
        <taxon>Hexapoda</taxon>
        <taxon>Insecta</taxon>
        <taxon>Pterygota</taxon>
        <taxon>Neoptera</taxon>
        <taxon>Endopterygota</taxon>
        <taxon>Coleoptera</taxon>
        <taxon>Polyphaga</taxon>
        <taxon>Cucujiformia</taxon>
        <taxon>Curculionidae</taxon>
        <taxon>Dryophthorinae</taxon>
        <taxon>Rhynchophorus</taxon>
    </lineage>
</organism>
<gene>
    <name evidence="1" type="ORF">GWI33_018753</name>
</gene>
<protein>
    <submittedName>
        <fullName evidence="1">Uncharacterized protein</fullName>
    </submittedName>
</protein>
<dbReference type="EMBL" id="JAACXV010014348">
    <property type="protein sequence ID" value="KAF7268092.1"/>
    <property type="molecule type" value="Genomic_DNA"/>
</dbReference>
<evidence type="ECO:0000313" key="1">
    <source>
        <dbReference type="EMBL" id="KAF7268092.1"/>
    </source>
</evidence>
<accession>A0A834I6R2</accession>
<comment type="caution">
    <text evidence="1">The sequence shown here is derived from an EMBL/GenBank/DDBJ whole genome shotgun (WGS) entry which is preliminary data.</text>
</comment>
<dbReference type="AlphaFoldDB" id="A0A834I6R2"/>
<reference evidence="1" key="1">
    <citation type="submission" date="2020-08" db="EMBL/GenBank/DDBJ databases">
        <title>Genome sequencing and assembly of the red palm weevil Rhynchophorus ferrugineus.</title>
        <authorList>
            <person name="Dias G.B."/>
            <person name="Bergman C.M."/>
            <person name="Manee M."/>
        </authorList>
    </citation>
    <scope>NUCLEOTIDE SEQUENCE</scope>
    <source>
        <strain evidence="1">AA-2017</strain>
        <tissue evidence="1">Whole larva</tissue>
    </source>
</reference>